<feature type="domain" description="Long-tail fiber proximal subunit" evidence="1">
    <location>
        <begin position="1104"/>
        <end position="1208"/>
    </location>
</feature>
<dbReference type="Pfam" id="PF21560">
    <property type="entry name" value="Gp34_2nd"/>
    <property type="match status" value="1"/>
</dbReference>
<accession>A0A2U7N8D6</accession>
<evidence type="ECO:0000313" key="2">
    <source>
        <dbReference type="EMBL" id="ASD52113.1"/>
    </source>
</evidence>
<organism evidence="2 3">
    <name type="scientific">Pseudomonas phage PspYZU05</name>
    <dbReference type="NCBI Taxonomy" id="1983556"/>
    <lineage>
        <taxon>Viruses</taxon>
        <taxon>Duplodnaviria</taxon>
        <taxon>Heunggongvirae</taxon>
        <taxon>Uroviricota</taxon>
        <taxon>Caudoviricetes</taxon>
        <taxon>Pantevenvirales</taxon>
        <taxon>Straboviridae</taxon>
        <taxon>Jiangsuvirus</taxon>
        <taxon>Jiangsuvirus pspyzu05</taxon>
    </lineage>
</organism>
<dbReference type="EMBL" id="KY971610">
    <property type="protein sequence ID" value="ASD52113.1"/>
    <property type="molecule type" value="Genomic_DNA"/>
</dbReference>
<protein>
    <recommendedName>
        <fullName evidence="1">Long-tail fiber proximal subunit domain-containing protein</fullName>
    </recommendedName>
</protein>
<sequence>MTNRKFRSTLGLDSAGEKVVNVALADRNTMTDGVNVEYVIQENTLQQYDPSRGYLKYFAAIYDNRIWVANRDIPKPAGTFAEPYWNSIRVDPKWKLVQSGNYPLLAGDYISVDTDFGADMTFELPMNPQDGTTIVLKDIGGRPGYNKFSIISNSAANSHSMLYDALRVRSIQVTHAYAEVVLVFSNRLWNVYIGDHENKGRFITPASKHLAQSNERLIRRYTSAEMIRVGLPRNANHGDIIYFTDLEGKNPQYHLEVTTFDNNSSIGQVGTRLMEFRTSGDGFLIYDASEQLWRIWDGDLRTRLRIIRDDVNLVPNEHVMVFGVNNTTQKTININLPEDVAIGDTIRISLNYMRKGQIVNINAIGDDTIASSVQLLQFPKRSEYPPETNWVQVKTLTFNGTTAYVPVIELSYIEDSVTGEEYWVVADNNPTVERVDALNNETRKRLGVIALASQAQANANHEQNPEKELAITPETLANRTATETRRGIARLATTAEVVQDSTYAFLDDIIVTPKKLNQRTATETRRGLAEIATQAETNAGTDDSTIITPKKLEARRATETMAGIAPLVASGGVPGINRDTVGTGIYERTEHTKQVTPKTLFENKATQTAQGGVWLATGNEVIAAPVDDPAMPLAVTPEQLHKKTATETRIGFSEIATQAETNAGTDDFRFVTPKKLNDRKSTETLDGIARIATQAEFDAGTANNLISTPLKIKTRFNSTSRTTVDQTSGLRESGTLWDTHSLNIVLSTETQRGTTRIATQAETNAGTDDATTVTPKKLGARKSTEALDGIIRLGTQAEVVTGTANNLAVSPVHLKYVMQTESTWQATPTRRGPVKITEGALTWVGTNVLGSTKPLDDYEKNGYAISPYEFNKTLANYLPLMATAENSRNLGGFLPSQYIRRDIDQTVTGSLTLTKQTNISAPVISTDYSKFKYLIASEYINIGESSASSTLSFNTTNNVWGIKTLANTDNIQILGGSTAVLTAQRDGNVSVAQTLTANNRVEAVKGISVEGGTIVINPTPSTIVLGTQSKAMTLYSPNASAYNVIDPSGTYQLLTTKNNVAVNNVNFVNRAGSSMSGELVINNVLSVVLSEATAFPSLTSIPNSSNKSAWTAEITSAAKYNLLPGYAVPILGKTTNEQGEEIETGIVVDYKYFNGPGTLTQHGNGTTGIYQIWAPRPAANQANHNAQTFWIRNFNKVLNKWDGFARMFTSDMPPTASDLGAVSQTGGRLNNLTIRDWFQIGNVRLRPNPDTRTLEFEWVN</sequence>
<dbReference type="Proteomes" id="UP000247773">
    <property type="component" value="Genome"/>
</dbReference>
<evidence type="ECO:0000313" key="3">
    <source>
        <dbReference type="Proteomes" id="UP000247773"/>
    </source>
</evidence>
<gene>
    <name evidence="2" type="ORF">PspYZU05_161</name>
</gene>
<keyword evidence="3" id="KW-1185">Reference proteome</keyword>
<name>A0A2U7N8D6_9CAUD</name>
<reference evidence="2 3" key="1">
    <citation type="submission" date="2017-04" db="EMBL/GenBank/DDBJ databases">
        <title>Isolation of lytic bacteriophages infecting Pseudomonas strains for biocontrol of fish and shrimp spoilage during chilled storage.</title>
        <authorList>
            <person name="Yang Z."/>
            <person name="Tao X."/>
            <person name="Gao L."/>
            <person name="Rao S."/>
        </authorList>
    </citation>
    <scope>NUCLEOTIDE SEQUENCE [LARGE SCALE GENOMIC DNA]</scope>
</reference>
<dbReference type="InterPro" id="IPR048391">
    <property type="entry name" value="Gp34_dom"/>
</dbReference>
<evidence type="ECO:0000259" key="1">
    <source>
        <dbReference type="Pfam" id="PF21560"/>
    </source>
</evidence>
<proteinExistence type="predicted"/>